<evidence type="ECO:0000256" key="5">
    <source>
        <dbReference type="ARBA" id="ARBA00022927"/>
    </source>
</evidence>
<evidence type="ECO:0000256" key="10">
    <source>
        <dbReference type="SAM" id="Phobius"/>
    </source>
</evidence>
<dbReference type="GO" id="GO:0032977">
    <property type="term" value="F:membrane insertase activity"/>
    <property type="evidence" value="ECO:0007669"/>
    <property type="project" value="InterPro"/>
</dbReference>
<dbReference type="PANTHER" id="PTHR12428">
    <property type="entry name" value="OXA1"/>
    <property type="match status" value="1"/>
</dbReference>
<evidence type="ECO:0000256" key="8">
    <source>
        <dbReference type="ARBA" id="ARBA00023186"/>
    </source>
</evidence>
<reference evidence="13" key="1">
    <citation type="submission" date="2016-10" db="EMBL/GenBank/DDBJ databases">
        <authorList>
            <person name="Varghese N."/>
            <person name="Submissions S."/>
        </authorList>
    </citation>
    <scope>NUCLEOTIDE SEQUENCE [LARGE SCALE GENOMIC DNA]</scope>
    <source>
        <strain evidence="13">DSM 17038</strain>
    </source>
</reference>
<comment type="subcellular location">
    <subcellularLocation>
        <location evidence="1">Cell membrane</location>
        <topology evidence="1">Multi-pass membrane protein</topology>
    </subcellularLocation>
    <subcellularLocation>
        <location evidence="9">Membrane</location>
        <topology evidence="9">Multi-pass membrane protein</topology>
    </subcellularLocation>
</comment>
<evidence type="ECO:0000256" key="6">
    <source>
        <dbReference type="ARBA" id="ARBA00022989"/>
    </source>
</evidence>
<dbReference type="NCBIfam" id="TIGR03592">
    <property type="entry name" value="yidC_oxa1_cterm"/>
    <property type="match status" value="1"/>
</dbReference>
<dbReference type="GO" id="GO:0015031">
    <property type="term" value="P:protein transport"/>
    <property type="evidence" value="ECO:0007669"/>
    <property type="project" value="UniProtKB-KW"/>
</dbReference>
<evidence type="ECO:0000259" key="11">
    <source>
        <dbReference type="Pfam" id="PF02096"/>
    </source>
</evidence>
<keyword evidence="7 10" id="KW-0472">Membrane</keyword>
<keyword evidence="2" id="KW-0813">Transport</keyword>
<dbReference type="InterPro" id="IPR028055">
    <property type="entry name" value="YidC/Oxa/ALB_C"/>
</dbReference>
<keyword evidence="8" id="KW-0143">Chaperone</keyword>
<protein>
    <submittedName>
        <fullName evidence="12">YidC/Oxa1 family membrane protein insertase</fullName>
    </submittedName>
</protein>
<feature type="transmembrane region" description="Helical" evidence="10">
    <location>
        <begin position="20"/>
        <end position="49"/>
    </location>
</feature>
<dbReference type="AlphaFoldDB" id="A0A1I2VN09"/>
<keyword evidence="5" id="KW-0653">Protein transport</keyword>
<dbReference type="PANTHER" id="PTHR12428:SF65">
    <property type="entry name" value="CYTOCHROME C OXIDASE ASSEMBLY PROTEIN COX18, MITOCHONDRIAL"/>
    <property type="match status" value="1"/>
</dbReference>
<dbReference type="InterPro" id="IPR047196">
    <property type="entry name" value="YidC_ALB_C"/>
</dbReference>
<evidence type="ECO:0000256" key="1">
    <source>
        <dbReference type="ARBA" id="ARBA00004651"/>
    </source>
</evidence>
<evidence type="ECO:0000313" key="13">
    <source>
        <dbReference type="Proteomes" id="UP000199337"/>
    </source>
</evidence>
<proteinExistence type="inferred from homology"/>
<dbReference type="GO" id="GO:0005886">
    <property type="term" value="C:plasma membrane"/>
    <property type="evidence" value="ECO:0007669"/>
    <property type="project" value="UniProtKB-SubCell"/>
</dbReference>
<dbReference type="CDD" id="cd20070">
    <property type="entry name" value="5TM_YidC_Alb3"/>
    <property type="match status" value="1"/>
</dbReference>
<accession>A0A1I2VN09</accession>
<feature type="domain" description="Membrane insertase YidC/Oxa/ALB C-terminal" evidence="11">
    <location>
        <begin position="31"/>
        <end position="221"/>
    </location>
</feature>
<sequence>MVELWNTLVNGMTALINWLYHVTIIIGLPNYGLAIILLTILIKVVLFPLTQKQMVSMKRMAEIQPKIKAIQDKYKGKDPQKMQQKIMEMYKEHNVNPMAGCLPILVQMPILIALYRALYHFDFINHAHATFFWVSDLSKVYPLFPLSASTIPNLIFPLLAGASTYLQSKLTTSTTDQTQRMMLYTMPVFIGWICTTVPAGLALYWTMFNLLGFAQQYLVNKQIGQVKEGAPSK</sequence>
<feature type="transmembrane region" description="Helical" evidence="10">
    <location>
        <begin position="140"/>
        <end position="160"/>
    </location>
</feature>
<feature type="transmembrane region" description="Helical" evidence="10">
    <location>
        <begin position="95"/>
        <end position="115"/>
    </location>
</feature>
<evidence type="ECO:0000256" key="9">
    <source>
        <dbReference type="RuleBase" id="RU003945"/>
    </source>
</evidence>
<evidence type="ECO:0000256" key="3">
    <source>
        <dbReference type="ARBA" id="ARBA00022475"/>
    </source>
</evidence>
<keyword evidence="4 9" id="KW-0812">Transmembrane</keyword>
<dbReference type="STRING" id="341036.SAMN05660649_03113"/>
<keyword evidence="6 10" id="KW-1133">Transmembrane helix</keyword>
<dbReference type="OrthoDB" id="9780552at2"/>
<dbReference type="Proteomes" id="UP000199337">
    <property type="component" value="Unassembled WGS sequence"/>
</dbReference>
<dbReference type="Pfam" id="PF02096">
    <property type="entry name" value="60KD_IMP"/>
    <property type="match status" value="1"/>
</dbReference>
<dbReference type="GO" id="GO:0051205">
    <property type="term" value="P:protein insertion into membrane"/>
    <property type="evidence" value="ECO:0007669"/>
    <property type="project" value="TreeGrafter"/>
</dbReference>
<evidence type="ECO:0000313" key="12">
    <source>
        <dbReference type="EMBL" id="SFG90463.1"/>
    </source>
</evidence>
<evidence type="ECO:0000256" key="2">
    <source>
        <dbReference type="ARBA" id="ARBA00022448"/>
    </source>
</evidence>
<dbReference type="InterPro" id="IPR001708">
    <property type="entry name" value="YidC/ALB3/OXA1/COX18"/>
</dbReference>
<gene>
    <name evidence="12" type="ORF">SAMN05660649_03113</name>
</gene>
<name>A0A1I2VN09_9FIRM</name>
<feature type="transmembrane region" description="Helical" evidence="10">
    <location>
        <begin position="181"/>
        <end position="205"/>
    </location>
</feature>
<evidence type="ECO:0000256" key="4">
    <source>
        <dbReference type="ARBA" id="ARBA00022692"/>
    </source>
</evidence>
<dbReference type="EMBL" id="FOOX01000011">
    <property type="protein sequence ID" value="SFG90463.1"/>
    <property type="molecule type" value="Genomic_DNA"/>
</dbReference>
<evidence type="ECO:0000256" key="7">
    <source>
        <dbReference type="ARBA" id="ARBA00023136"/>
    </source>
</evidence>
<comment type="similarity">
    <text evidence="9">Belongs to the OXA1/ALB3/YidC family.</text>
</comment>
<keyword evidence="13" id="KW-1185">Reference proteome</keyword>
<organism evidence="12 13">
    <name type="scientific">Desulfotruncus arcticus DSM 17038</name>
    <dbReference type="NCBI Taxonomy" id="1121424"/>
    <lineage>
        <taxon>Bacteria</taxon>
        <taxon>Bacillati</taxon>
        <taxon>Bacillota</taxon>
        <taxon>Clostridia</taxon>
        <taxon>Eubacteriales</taxon>
        <taxon>Desulfallaceae</taxon>
        <taxon>Desulfotruncus</taxon>
    </lineage>
</organism>
<keyword evidence="3" id="KW-1003">Cell membrane</keyword>